<dbReference type="PANTHER" id="PTHR23026:SF123">
    <property type="entry name" value="NAD(P)H NITROREDUCTASE RV3131-RELATED"/>
    <property type="match status" value="1"/>
</dbReference>
<protein>
    <submittedName>
        <fullName evidence="2">Nitroreductase</fullName>
    </submittedName>
</protein>
<dbReference type="Pfam" id="PF00881">
    <property type="entry name" value="Nitroreductase"/>
    <property type="match status" value="1"/>
</dbReference>
<dbReference type="InterPro" id="IPR029479">
    <property type="entry name" value="Nitroreductase"/>
</dbReference>
<sequence length="237" mass="25948">MDDQGSPEEPGLFSTMSTLRAMRRLKPDPVPDELLERLVQAAVWGPSGSNAQGYQYVVVTDPALMARLAPLWARCVDAYMATAGGAVPEGMDPAAYERMVAAIRHQRDHFADTPALIIPCYRYPAPKPDAAGLRRSAAALGAAASLRLTRGQKRIMSLTEASSVYPGVQNLLLAARGLGLAANITIWHLMLEQEWKRALAIPKDVKTFAVIPVGWPLGRFGPVRRRPVEKVIRRDGW</sequence>
<organism evidence="2 3">
    <name type="scientific">Streptomyces albidoflavus</name>
    <dbReference type="NCBI Taxonomy" id="1886"/>
    <lineage>
        <taxon>Bacteria</taxon>
        <taxon>Bacillati</taxon>
        <taxon>Actinomycetota</taxon>
        <taxon>Actinomycetes</taxon>
        <taxon>Kitasatosporales</taxon>
        <taxon>Streptomycetaceae</taxon>
        <taxon>Streptomyces</taxon>
        <taxon>Streptomyces albidoflavus group</taxon>
    </lineage>
</organism>
<dbReference type="Gene3D" id="3.40.109.10">
    <property type="entry name" value="NADH Oxidase"/>
    <property type="match status" value="1"/>
</dbReference>
<evidence type="ECO:0000259" key="1">
    <source>
        <dbReference type="Pfam" id="PF00881"/>
    </source>
</evidence>
<dbReference type="AlphaFoldDB" id="A0AA37FA49"/>
<proteinExistence type="predicted"/>
<accession>A0AA37FA49</accession>
<dbReference type="GO" id="GO:0016491">
    <property type="term" value="F:oxidoreductase activity"/>
    <property type="evidence" value="ECO:0007669"/>
    <property type="project" value="InterPro"/>
</dbReference>
<dbReference type="EMBL" id="BNDZ01000003">
    <property type="protein sequence ID" value="GHI44000.1"/>
    <property type="molecule type" value="Genomic_DNA"/>
</dbReference>
<evidence type="ECO:0000313" key="3">
    <source>
        <dbReference type="Proteomes" id="UP001051844"/>
    </source>
</evidence>
<feature type="domain" description="Nitroreductase" evidence="1">
    <location>
        <begin position="20"/>
        <end position="215"/>
    </location>
</feature>
<evidence type="ECO:0000313" key="2">
    <source>
        <dbReference type="EMBL" id="GHI44000.1"/>
    </source>
</evidence>
<name>A0AA37FA49_9ACTN</name>
<dbReference type="InterPro" id="IPR050627">
    <property type="entry name" value="Nitroreductase/BluB"/>
</dbReference>
<dbReference type="PANTHER" id="PTHR23026">
    <property type="entry name" value="NADPH NITROREDUCTASE"/>
    <property type="match status" value="1"/>
</dbReference>
<dbReference type="Proteomes" id="UP001051844">
    <property type="component" value="Unassembled WGS sequence"/>
</dbReference>
<gene>
    <name evidence="2" type="ORF">ScoT_01740</name>
</gene>
<comment type="caution">
    <text evidence="2">The sequence shown here is derived from an EMBL/GenBank/DDBJ whole genome shotgun (WGS) entry which is preliminary data.</text>
</comment>
<dbReference type="SUPFAM" id="SSF55469">
    <property type="entry name" value="FMN-dependent nitroreductase-like"/>
    <property type="match status" value="1"/>
</dbReference>
<dbReference type="InterPro" id="IPR000415">
    <property type="entry name" value="Nitroreductase-like"/>
</dbReference>
<reference evidence="2" key="1">
    <citation type="submission" date="2022-09" db="EMBL/GenBank/DDBJ databases">
        <title>Whole genome shotgun sequence of Streptomyces albidoflavus NBRC 12854.</title>
        <authorList>
            <person name="Komaki H."/>
            <person name="Tamura T."/>
        </authorList>
    </citation>
    <scope>NUCLEOTIDE SEQUENCE</scope>
    <source>
        <strain evidence="2">NBRC 12854</strain>
    </source>
</reference>